<comment type="caution">
    <text evidence="3">The sequence shown here is derived from an EMBL/GenBank/DDBJ whole genome shotgun (WGS) entry which is preliminary data.</text>
</comment>
<evidence type="ECO:0000256" key="1">
    <source>
        <dbReference type="ARBA" id="ARBA00008791"/>
    </source>
</evidence>
<name>A0ABU8VAY1_9BURK</name>
<keyword evidence="4" id="KW-1185">Reference proteome</keyword>
<dbReference type="PANTHER" id="PTHR46268:SF6">
    <property type="entry name" value="UNIVERSAL STRESS PROTEIN UP12"/>
    <property type="match status" value="1"/>
</dbReference>
<dbReference type="PRINTS" id="PR01438">
    <property type="entry name" value="UNVRSLSTRESS"/>
</dbReference>
<dbReference type="Pfam" id="PF00582">
    <property type="entry name" value="Usp"/>
    <property type="match status" value="1"/>
</dbReference>
<organism evidence="3 4">
    <name type="scientific">Variovorax ureilyticus</name>
    <dbReference type="NCBI Taxonomy" id="1836198"/>
    <lineage>
        <taxon>Bacteria</taxon>
        <taxon>Pseudomonadati</taxon>
        <taxon>Pseudomonadota</taxon>
        <taxon>Betaproteobacteria</taxon>
        <taxon>Burkholderiales</taxon>
        <taxon>Comamonadaceae</taxon>
        <taxon>Variovorax</taxon>
    </lineage>
</organism>
<dbReference type="InterPro" id="IPR006015">
    <property type="entry name" value="Universal_stress_UspA"/>
</dbReference>
<feature type="domain" description="UspA" evidence="2">
    <location>
        <begin position="1"/>
        <end position="145"/>
    </location>
</feature>
<dbReference type="InterPro" id="IPR006016">
    <property type="entry name" value="UspA"/>
</dbReference>
<comment type="similarity">
    <text evidence="1">Belongs to the universal stress protein A family.</text>
</comment>
<dbReference type="Proteomes" id="UP001365846">
    <property type="component" value="Unassembled WGS sequence"/>
</dbReference>
<protein>
    <submittedName>
        <fullName evidence="3">Universal stress protein</fullName>
    </submittedName>
</protein>
<dbReference type="RefSeq" id="WP_340356119.1">
    <property type="nucleotide sequence ID" value="NZ_JBBKZU010000002.1"/>
</dbReference>
<proteinExistence type="inferred from homology"/>
<dbReference type="SUPFAM" id="SSF52402">
    <property type="entry name" value="Adenine nucleotide alpha hydrolases-like"/>
    <property type="match status" value="1"/>
</dbReference>
<dbReference type="InterPro" id="IPR014729">
    <property type="entry name" value="Rossmann-like_a/b/a_fold"/>
</dbReference>
<gene>
    <name evidence="3" type="ORF">WKW77_07000</name>
</gene>
<dbReference type="Gene3D" id="3.40.50.620">
    <property type="entry name" value="HUPs"/>
    <property type="match status" value="1"/>
</dbReference>
<dbReference type="EMBL" id="JBBKZU010000002">
    <property type="protein sequence ID" value="MEJ8810810.1"/>
    <property type="molecule type" value="Genomic_DNA"/>
</dbReference>
<evidence type="ECO:0000259" key="2">
    <source>
        <dbReference type="Pfam" id="PF00582"/>
    </source>
</evidence>
<evidence type="ECO:0000313" key="3">
    <source>
        <dbReference type="EMBL" id="MEJ8810810.1"/>
    </source>
</evidence>
<reference evidence="3 4" key="1">
    <citation type="submission" date="2024-03" db="EMBL/GenBank/DDBJ databases">
        <title>Novel species of the genus Variovorax.</title>
        <authorList>
            <person name="Liu Q."/>
            <person name="Xin Y.-H."/>
        </authorList>
    </citation>
    <scope>NUCLEOTIDE SEQUENCE [LARGE SCALE GENOMIC DNA]</scope>
    <source>
        <strain evidence="3 4">KACC 18899</strain>
    </source>
</reference>
<evidence type="ECO:0000313" key="4">
    <source>
        <dbReference type="Proteomes" id="UP001365846"/>
    </source>
</evidence>
<dbReference type="PANTHER" id="PTHR46268">
    <property type="entry name" value="STRESS RESPONSE PROTEIN NHAX"/>
    <property type="match status" value="1"/>
</dbReference>
<dbReference type="CDD" id="cd00293">
    <property type="entry name" value="USP-like"/>
    <property type="match status" value="1"/>
</dbReference>
<sequence>MYHRILVPIDGSKTAALGLQEAIRLAAEQKAGLHLLHVIDDFPMLVELANVVAYNNVIHSLREYGEKLLSDAQALAARSGVKAEPALREVTGSRVAAIVLAEAKATGCDLIVMGTHGRRGVSRLTLGSDAELVVRASPVPVLLVRHPGEEPA</sequence>
<accession>A0ABU8VAY1</accession>